<dbReference type="OrthoDB" id="798594at2"/>
<comment type="caution">
    <text evidence="1">The sequence shown here is derived from an EMBL/GenBank/DDBJ whole genome shotgun (WGS) entry which is preliminary data.</text>
</comment>
<dbReference type="AlphaFoldDB" id="A0A4S4A3L7"/>
<proteinExistence type="predicted"/>
<organism evidence="1 2">
    <name type="scientific">Flavobacterium supellecticarium</name>
    <dbReference type="NCBI Taxonomy" id="2565924"/>
    <lineage>
        <taxon>Bacteria</taxon>
        <taxon>Pseudomonadati</taxon>
        <taxon>Bacteroidota</taxon>
        <taxon>Flavobacteriia</taxon>
        <taxon>Flavobacteriales</taxon>
        <taxon>Flavobacteriaceae</taxon>
        <taxon>Flavobacterium</taxon>
    </lineage>
</organism>
<evidence type="ECO:0000313" key="2">
    <source>
        <dbReference type="Proteomes" id="UP000307507"/>
    </source>
</evidence>
<name>A0A4S4A3L7_9FLAO</name>
<sequence length="66" mass="7969">MMTVKDREGNELEITDLEKAIKQADTYRKYSHYNEHFVKVDTTQLYWQDLYEKLVAIKTNIDNKNK</sequence>
<evidence type="ECO:0000313" key="1">
    <source>
        <dbReference type="EMBL" id="THF53030.1"/>
    </source>
</evidence>
<reference evidence="1 2" key="1">
    <citation type="submission" date="2019-04" db="EMBL/GenBank/DDBJ databases">
        <title>Flavobacterium sp. nov. isolated from construction timber.</title>
        <authorList>
            <person name="Lin S.-Y."/>
            <person name="Chang C.-T."/>
            <person name="Young C.-C."/>
        </authorList>
    </citation>
    <scope>NUCLEOTIDE SEQUENCE [LARGE SCALE GENOMIC DNA]</scope>
    <source>
        <strain evidence="1 2">CC-CTC003</strain>
    </source>
</reference>
<dbReference type="Proteomes" id="UP000307507">
    <property type="component" value="Unassembled WGS sequence"/>
</dbReference>
<protein>
    <submittedName>
        <fullName evidence="1">Uncharacterized protein</fullName>
    </submittedName>
</protein>
<dbReference type="EMBL" id="SSNZ01000001">
    <property type="protein sequence ID" value="THF53030.1"/>
    <property type="molecule type" value="Genomic_DNA"/>
</dbReference>
<accession>A0A4S4A3L7</accession>
<gene>
    <name evidence="1" type="ORF">E6C50_02140</name>
</gene>
<keyword evidence="2" id="KW-1185">Reference proteome</keyword>